<proteinExistence type="predicted"/>
<evidence type="ECO:0000313" key="3">
    <source>
        <dbReference type="Proteomes" id="UP000194420"/>
    </source>
</evidence>
<dbReference type="AlphaFoldDB" id="A0A1Y6EG33"/>
<keyword evidence="1" id="KW-0812">Transmembrane</keyword>
<gene>
    <name evidence="2" type="ORF">SAMN06297468_0579</name>
</gene>
<protein>
    <submittedName>
        <fullName evidence="2">Uncharacterized protein</fullName>
    </submittedName>
</protein>
<name>A0A1Y6EG33_9SPHN</name>
<keyword evidence="1" id="KW-0472">Membrane</keyword>
<dbReference type="RefSeq" id="WP_159456570.1">
    <property type="nucleotide sequence ID" value="NZ_FXWG01000001.1"/>
</dbReference>
<keyword evidence="1" id="KW-1133">Transmembrane helix</keyword>
<dbReference type="Proteomes" id="UP000194420">
    <property type="component" value="Unassembled WGS sequence"/>
</dbReference>
<evidence type="ECO:0000256" key="1">
    <source>
        <dbReference type="SAM" id="Phobius"/>
    </source>
</evidence>
<evidence type="ECO:0000313" key="2">
    <source>
        <dbReference type="EMBL" id="SMQ61564.1"/>
    </source>
</evidence>
<dbReference type="OrthoDB" id="19906at2"/>
<reference evidence="3" key="1">
    <citation type="submission" date="2017-04" db="EMBL/GenBank/DDBJ databases">
        <authorList>
            <person name="Varghese N."/>
            <person name="Submissions S."/>
        </authorList>
    </citation>
    <scope>NUCLEOTIDE SEQUENCE [LARGE SCALE GENOMIC DNA]</scope>
</reference>
<accession>A0A1Y6EG33</accession>
<sequence length="57" mass="6437">MNRRILFGYMRAIGIWFAIGMALDLISVAIGGPWVDPLNIAIWACVWPGLMMLVTWD</sequence>
<organism evidence="2 3">
    <name type="scientific">Altererythrobacter xiamenensis</name>
    <dbReference type="NCBI Taxonomy" id="1316679"/>
    <lineage>
        <taxon>Bacteria</taxon>
        <taxon>Pseudomonadati</taxon>
        <taxon>Pseudomonadota</taxon>
        <taxon>Alphaproteobacteria</taxon>
        <taxon>Sphingomonadales</taxon>
        <taxon>Erythrobacteraceae</taxon>
        <taxon>Altererythrobacter</taxon>
    </lineage>
</organism>
<feature type="transmembrane region" description="Helical" evidence="1">
    <location>
        <begin position="12"/>
        <end position="34"/>
    </location>
</feature>
<feature type="transmembrane region" description="Helical" evidence="1">
    <location>
        <begin position="40"/>
        <end position="56"/>
    </location>
</feature>
<keyword evidence="3" id="KW-1185">Reference proteome</keyword>
<dbReference type="EMBL" id="FXWG01000001">
    <property type="protein sequence ID" value="SMQ61564.1"/>
    <property type="molecule type" value="Genomic_DNA"/>
</dbReference>